<dbReference type="PANTHER" id="PTHR24120">
    <property type="entry name" value="GH07239P"/>
    <property type="match status" value="1"/>
</dbReference>
<dbReference type="VEuPathDB" id="GiardiaDB:QR46_0624"/>
<evidence type="ECO:0000313" key="1">
    <source>
        <dbReference type="EMBL" id="ESU36003.1"/>
    </source>
</evidence>
<evidence type="ECO:0000313" key="2">
    <source>
        <dbReference type="Proteomes" id="UP000018320"/>
    </source>
</evidence>
<gene>
    <name evidence="1" type="ORF">DHA2_152264</name>
</gene>
<reference evidence="1 2" key="2">
    <citation type="journal article" date="2013" name="Genome Biol. Evol.">
        <title>Genome sequencing of Giardia lamblia genotypes A2 and B isolates (DH and GS) and comparative analysis with the genomes of genotypes A1 and E (WB and Pig).</title>
        <authorList>
            <person name="Adam R.D."/>
            <person name="Dahlstrom E.W."/>
            <person name="Martens C.A."/>
            <person name="Bruno D.P."/>
            <person name="Barbian K.D."/>
            <person name="Ricklefs S.M."/>
            <person name="Hernandez M.M."/>
            <person name="Narla N.P."/>
            <person name="Patel R.B."/>
            <person name="Porcella S.F."/>
            <person name="Nash T.E."/>
        </authorList>
    </citation>
    <scope>NUCLEOTIDE SEQUENCE [LARGE SCALE GENOMIC DNA]</scope>
    <source>
        <strain evidence="1 2">DH</strain>
    </source>
</reference>
<sequence>VDLSKKQTVVWAIGFSVTPLQPRGSSGGQFAEPKEIGRAGEKQVNKAGKSMNETAWFRAATKGNLYILKESVVQWRGLQDTDGNSAIHYAAKANRLDAVKYLAPMELMIRNRQGQTPLDVAREAGSKEVAAFLRDAMSETSPIRMQFDSPIWFTAAANGELSVLQENLRRFKGYKAPDGEWRGHTALMITAVTGNLAAAQLLATVEAGISGPDGKTALMLACEANYPEIAALLIPLEAGLVDHYGWFALLYAIDGACIKAIPPLYPIEGKMRNEFGLSVLDIARQYKQNEATKILEELAKTN</sequence>
<dbReference type="AlphaFoldDB" id="V6TAT6"/>
<dbReference type="Gene3D" id="1.25.40.20">
    <property type="entry name" value="Ankyrin repeat-containing domain"/>
    <property type="match status" value="2"/>
</dbReference>
<comment type="caution">
    <text evidence="1">The sequence shown here is derived from an EMBL/GenBank/DDBJ whole genome shotgun (WGS) entry which is preliminary data.</text>
</comment>
<organism evidence="1 2">
    <name type="scientific">Giardia intestinalis</name>
    <name type="common">Giardia lamblia</name>
    <dbReference type="NCBI Taxonomy" id="5741"/>
    <lineage>
        <taxon>Eukaryota</taxon>
        <taxon>Metamonada</taxon>
        <taxon>Diplomonadida</taxon>
        <taxon>Hexamitidae</taxon>
        <taxon>Giardiinae</taxon>
        <taxon>Giardia</taxon>
    </lineage>
</organism>
<dbReference type="SMART" id="SM00248">
    <property type="entry name" value="ANK"/>
    <property type="match status" value="4"/>
</dbReference>
<dbReference type="VEuPathDB" id="GiardiaDB:DHA2_152264"/>
<dbReference type="PANTHER" id="PTHR24120:SF4">
    <property type="entry name" value="GH07239P"/>
    <property type="match status" value="1"/>
</dbReference>
<dbReference type="InterPro" id="IPR002110">
    <property type="entry name" value="Ankyrin_rpt"/>
</dbReference>
<name>V6TAT6_GIAIN</name>
<dbReference type="Proteomes" id="UP000018320">
    <property type="component" value="Unassembled WGS sequence"/>
</dbReference>
<dbReference type="Pfam" id="PF12796">
    <property type="entry name" value="Ank_2"/>
    <property type="match status" value="2"/>
</dbReference>
<reference evidence="2" key="1">
    <citation type="submission" date="2012-02" db="EMBL/GenBank/DDBJ databases">
        <title>Genome sequencing of Giardia lamblia Genotypes A2 and B isolates (DH and GS) and comparative analysis with the genomes of Genotypes A1 and E (WB and Pig).</title>
        <authorList>
            <person name="Adam R."/>
            <person name="Dahlstrom E."/>
            <person name="Martens C."/>
            <person name="Bruno D."/>
            <person name="Barbian K."/>
            <person name="Porcella S.F."/>
            <person name="Nash T."/>
        </authorList>
    </citation>
    <scope>NUCLEOTIDE SEQUENCE</scope>
    <source>
        <strain evidence="2">DH</strain>
    </source>
</reference>
<dbReference type="VEuPathDB" id="GiardiaDB:GL50803_0013427"/>
<dbReference type="EMBL" id="AHGT01000060">
    <property type="protein sequence ID" value="ESU36003.1"/>
    <property type="molecule type" value="Genomic_DNA"/>
</dbReference>
<dbReference type="VEuPathDB" id="GiardiaDB:GL50581_2233"/>
<feature type="non-terminal residue" evidence="1">
    <location>
        <position position="1"/>
    </location>
</feature>
<dbReference type="SUPFAM" id="SSF48403">
    <property type="entry name" value="Ankyrin repeat"/>
    <property type="match status" value="1"/>
</dbReference>
<accession>V6TAT6</accession>
<dbReference type="InterPro" id="IPR036770">
    <property type="entry name" value="Ankyrin_rpt-contain_sf"/>
</dbReference>
<proteinExistence type="predicted"/>
<protein>
    <submittedName>
        <fullName evidence="1">Ankyrin repeat protein</fullName>
    </submittedName>
</protein>